<accession>A0AAD6N206</accession>
<sequence length="62" mass="7212">MDAKKITIFAWENRILDELLEEVQAAYFTRKGNRVAIYRGLKLHARHWSPANEAAREIADVD</sequence>
<protein>
    <submittedName>
        <fullName evidence="1">Uncharacterized protein</fullName>
    </submittedName>
</protein>
<name>A0AAD6N206_PENCN</name>
<comment type="caution">
    <text evidence="1">The sequence shown here is derived from an EMBL/GenBank/DDBJ whole genome shotgun (WGS) entry which is preliminary data.</text>
</comment>
<evidence type="ECO:0000313" key="1">
    <source>
        <dbReference type="EMBL" id="KAJ6022855.1"/>
    </source>
</evidence>
<proteinExistence type="predicted"/>
<reference evidence="1" key="2">
    <citation type="submission" date="2023-01" db="EMBL/GenBank/DDBJ databases">
        <authorList>
            <person name="Petersen C."/>
        </authorList>
    </citation>
    <scope>NUCLEOTIDE SEQUENCE</scope>
    <source>
        <strain evidence="1">IBT 15450</strain>
    </source>
</reference>
<dbReference type="AlphaFoldDB" id="A0AAD6N206"/>
<dbReference type="Proteomes" id="UP001219568">
    <property type="component" value="Unassembled WGS sequence"/>
</dbReference>
<evidence type="ECO:0000313" key="2">
    <source>
        <dbReference type="Proteomes" id="UP001219568"/>
    </source>
</evidence>
<reference evidence="1" key="1">
    <citation type="journal article" date="2023" name="IMA Fungus">
        <title>Comparative genomic study of the Penicillium genus elucidates a diverse pangenome and 15 lateral gene transfer events.</title>
        <authorList>
            <person name="Petersen C."/>
            <person name="Sorensen T."/>
            <person name="Nielsen M.R."/>
            <person name="Sondergaard T.E."/>
            <person name="Sorensen J.L."/>
            <person name="Fitzpatrick D.A."/>
            <person name="Frisvad J.C."/>
            <person name="Nielsen K.L."/>
        </authorList>
    </citation>
    <scope>NUCLEOTIDE SEQUENCE</scope>
    <source>
        <strain evidence="1">IBT 15450</strain>
    </source>
</reference>
<keyword evidence="2" id="KW-1185">Reference proteome</keyword>
<dbReference type="EMBL" id="JAQJZL010000016">
    <property type="protein sequence ID" value="KAJ6022855.1"/>
    <property type="molecule type" value="Genomic_DNA"/>
</dbReference>
<organism evidence="1 2">
    <name type="scientific">Penicillium canescens</name>
    <dbReference type="NCBI Taxonomy" id="5083"/>
    <lineage>
        <taxon>Eukaryota</taxon>
        <taxon>Fungi</taxon>
        <taxon>Dikarya</taxon>
        <taxon>Ascomycota</taxon>
        <taxon>Pezizomycotina</taxon>
        <taxon>Eurotiomycetes</taxon>
        <taxon>Eurotiomycetidae</taxon>
        <taxon>Eurotiales</taxon>
        <taxon>Aspergillaceae</taxon>
        <taxon>Penicillium</taxon>
    </lineage>
</organism>
<gene>
    <name evidence="1" type="ORF">N7460_013250</name>
</gene>